<feature type="transmembrane region" description="Helical" evidence="1">
    <location>
        <begin position="316"/>
        <end position="333"/>
    </location>
</feature>
<dbReference type="AlphaFoldDB" id="A0AAE0EY70"/>
<keyword evidence="3" id="KW-1185">Reference proteome</keyword>
<keyword evidence="1" id="KW-0812">Transmembrane</keyword>
<protein>
    <submittedName>
        <fullName evidence="2">Uncharacterized protein</fullName>
    </submittedName>
</protein>
<dbReference type="EMBL" id="LGRX02031738">
    <property type="protein sequence ID" value="KAK3244539.1"/>
    <property type="molecule type" value="Genomic_DNA"/>
</dbReference>
<comment type="caution">
    <text evidence="2">The sequence shown here is derived from an EMBL/GenBank/DDBJ whole genome shotgun (WGS) entry which is preliminary data.</text>
</comment>
<evidence type="ECO:0000313" key="2">
    <source>
        <dbReference type="EMBL" id="KAK3244539.1"/>
    </source>
</evidence>
<sequence length="475" mass="53877">SKEEKADKVELFFRCIAGGLFLLTFVHPGVSTSVMHIFNCDPYWYTDAGGQQSFVIMGSDIECYTTRWWGAIVVALFTCVVYIVGLPLGLGIFMTRKRRFVKCRIENWAYESSLENMLEKRLWRKCLNQIEMFESLKESPPNVLDLQPPTPEDLFGLRAEFRQEAPTVPSEAETPMNFREQTLNKCKDVYIHRDMLERVEEDSPWIEKAQCITARPHQEGSIESLGAVCAIQLLDGSTCAVIMYEKEEVGENDAVSMKTVTEMDSEYVNQALGTTFTDPFEDEFFYWQCYEIVRRFMQTGAVLLVKMAFSSETNSVAYATLMAIIAFCLFLRFRPFKDDNDDALMTVILLNQMICQYLLMCISLTGQGREALGVVLVVCQIRLVQQLFLDDATDNQTPISDSLGVQQLSLDDAMMDFAAFKRMETIVIENAEKKAAVSKWLPQAEKIATENRAKNGAVSKCFPQAVDAQNTNMAL</sequence>
<evidence type="ECO:0000256" key="1">
    <source>
        <dbReference type="SAM" id="Phobius"/>
    </source>
</evidence>
<evidence type="ECO:0000313" key="3">
    <source>
        <dbReference type="Proteomes" id="UP001190700"/>
    </source>
</evidence>
<feature type="transmembrane region" description="Helical" evidence="1">
    <location>
        <begin position="345"/>
        <end position="364"/>
    </location>
</feature>
<feature type="transmembrane region" description="Helical" evidence="1">
    <location>
        <begin position="68"/>
        <end position="94"/>
    </location>
</feature>
<feature type="transmembrane region" description="Helical" evidence="1">
    <location>
        <begin position="12"/>
        <end position="30"/>
    </location>
</feature>
<proteinExistence type="predicted"/>
<reference evidence="2 3" key="1">
    <citation type="journal article" date="2015" name="Genome Biol. Evol.">
        <title>Comparative Genomics of a Bacterivorous Green Alga Reveals Evolutionary Causalities and Consequences of Phago-Mixotrophic Mode of Nutrition.</title>
        <authorList>
            <person name="Burns J.A."/>
            <person name="Paasch A."/>
            <person name="Narechania A."/>
            <person name="Kim E."/>
        </authorList>
    </citation>
    <scope>NUCLEOTIDE SEQUENCE [LARGE SCALE GENOMIC DNA]</scope>
    <source>
        <strain evidence="2 3">PLY_AMNH</strain>
    </source>
</reference>
<name>A0AAE0EY70_9CHLO</name>
<keyword evidence="1" id="KW-1133">Transmembrane helix</keyword>
<dbReference type="Proteomes" id="UP001190700">
    <property type="component" value="Unassembled WGS sequence"/>
</dbReference>
<gene>
    <name evidence="2" type="ORF">CYMTET_45846</name>
</gene>
<keyword evidence="1" id="KW-0472">Membrane</keyword>
<accession>A0AAE0EY70</accession>
<organism evidence="2 3">
    <name type="scientific">Cymbomonas tetramitiformis</name>
    <dbReference type="NCBI Taxonomy" id="36881"/>
    <lineage>
        <taxon>Eukaryota</taxon>
        <taxon>Viridiplantae</taxon>
        <taxon>Chlorophyta</taxon>
        <taxon>Pyramimonadophyceae</taxon>
        <taxon>Pyramimonadales</taxon>
        <taxon>Pyramimonadaceae</taxon>
        <taxon>Cymbomonas</taxon>
    </lineage>
</organism>
<feature type="non-terminal residue" evidence="2">
    <location>
        <position position="1"/>
    </location>
</feature>